<dbReference type="GO" id="GO:0004222">
    <property type="term" value="F:metalloendopeptidase activity"/>
    <property type="evidence" value="ECO:0007669"/>
    <property type="project" value="InterPro"/>
</dbReference>
<feature type="domain" description="Peptidase M4" evidence="12">
    <location>
        <begin position="237"/>
        <end position="347"/>
    </location>
</feature>
<dbReference type="InterPro" id="IPR027268">
    <property type="entry name" value="Peptidase_M4/M1_CTD_sf"/>
</dbReference>
<keyword evidence="17" id="KW-1185">Reference proteome</keyword>
<evidence type="ECO:0000256" key="11">
    <source>
        <dbReference type="SAM" id="SignalP"/>
    </source>
</evidence>
<dbReference type="EMBL" id="BNCK01000002">
    <property type="protein sequence ID" value="GHF84609.1"/>
    <property type="molecule type" value="Genomic_DNA"/>
</dbReference>
<evidence type="ECO:0000256" key="7">
    <source>
        <dbReference type="ARBA" id="ARBA00023049"/>
    </source>
</evidence>
<dbReference type="Gene3D" id="3.10.170.10">
    <property type="match status" value="1"/>
</dbReference>
<feature type="domain" description="Peptidase M4 C-terminal" evidence="13">
    <location>
        <begin position="350"/>
        <end position="523"/>
    </location>
</feature>
<gene>
    <name evidence="16" type="ORF">GCM10017161_10090</name>
</gene>
<evidence type="ECO:0000256" key="6">
    <source>
        <dbReference type="ARBA" id="ARBA00022833"/>
    </source>
</evidence>
<feature type="domain" description="FTP" evidence="15">
    <location>
        <begin position="77"/>
        <end position="112"/>
    </location>
</feature>
<name>A0A919EHQ1_9GAMM</name>
<dbReference type="PRINTS" id="PR00730">
    <property type="entry name" value="THERMOLYSIN"/>
</dbReference>
<dbReference type="InterPro" id="IPR011096">
    <property type="entry name" value="FTP_domain"/>
</dbReference>
<keyword evidence="3" id="KW-0479">Metal-binding</keyword>
<evidence type="ECO:0000256" key="2">
    <source>
        <dbReference type="ARBA" id="ARBA00022670"/>
    </source>
</evidence>
<evidence type="ECO:0000256" key="8">
    <source>
        <dbReference type="ARBA" id="ARBA00023145"/>
    </source>
</evidence>
<evidence type="ECO:0000313" key="17">
    <source>
        <dbReference type="Proteomes" id="UP000623842"/>
    </source>
</evidence>
<dbReference type="Pfam" id="PF04151">
    <property type="entry name" value="PPC"/>
    <property type="match status" value="2"/>
</dbReference>
<evidence type="ECO:0000256" key="4">
    <source>
        <dbReference type="ARBA" id="ARBA00022729"/>
    </source>
</evidence>
<accession>A0A919EHQ1</accession>
<dbReference type="Pfam" id="PF01447">
    <property type="entry name" value="Peptidase_M4"/>
    <property type="match status" value="1"/>
</dbReference>
<reference evidence="16" key="1">
    <citation type="journal article" date="2014" name="Int. J. Syst. Evol. Microbiol.">
        <title>Complete genome sequence of Corynebacterium casei LMG S-19264T (=DSM 44701T), isolated from a smear-ripened cheese.</title>
        <authorList>
            <consortium name="US DOE Joint Genome Institute (JGI-PGF)"/>
            <person name="Walter F."/>
            <person name="Albersmeier A."/>
            <person name="Kalinowski J."/>
            <person name="Ruckert C."/>
        </authorList>
    </citation>
    <scope>NUCLEOTIDE SEQUENCE</scope>
    <source>
        <strain evidence="16">KCTC 42731</strain>
    </source>
</reference>
<evidence type="ECO:0000259" key="12">
    <source>
        <dbReference type="Pfam" id="PF01447"/>
    </source>
</evidence>
<evidence type="ECO:0000256" key="3">
    <source>
        <dbReference type="ARBA" id="ARBA00022723"/>
    </source>
</evidence>
<feature type="domain" description="Peptidase C-terminal archaeal/bacterial" evidence="14">
    <location>
        <begin position="664"/>
        <end position="727"/>
    </location>
</feature>
<keyword evidence="4 11" id="KW-0732">Signal</keyword>
<dbReference type="GO" id="GO:0046872">
    <property type="term" value="F:metal ion binding"/>
    <property type="evidence" value="ECO:0007669"/>
    <property type="project" value="UniProtKB-KW"/>
</dbReference>
<feature type="active site" description="Proton donor" evidence="9">
    <location>
        <position position="437"/>
    </location>
</feature>
<dbReference type="InterPro" id="IPR013856">
    <property type="entry name" value="Peptidase_M4_domain"/>
</dbReference>
<dbReference type="InterPro" id="IPR050728">
    <property type="entry name" value="Zinc_Metalloprotease_M4"/>
</dbReference>
<dbReference type="Gene3D" id="2.60.120.380">
    <property type="match status" value="2"/>
</dbReference>
<evidence type="ECO:0000256" key="9">
    <source>
        <dbReference type="PIRSR" id="PIRSR623612-1"/>
    </source>
</evidence>
<dbReference type="InterPro" id="IPR023612">
    <property type="entry name" value="Peptidase_M4"/>
</dbReference>
<proteinExistence type="inferred from homology"/>
<sequence>MKIKLLALSTMWVYAVSYSANTLAAESKATQLNEHGKASFVTGEVGLLSAKPSASQLSSVISDAYGIKLNSNVSFEIKDRWLDKLGMSHIRLNQTINGIPVVGANVTLHMEKQPLGLQKGESKNKVYAVTGIVAQHSAANSRDLDSPLAKNNGGDSASINSDSKRVSELASQEGSIVSAPKQVYVYLPISGETKLAWQVEVSWNNGGMDFGQDKLFYDTANFDLLTRHPQIYPAKSWKTYDLQNQDQNAAPGVLKCTNNQNCNDASAQRAHNGASKVYDYYLARFNRDSINNAGMTMVSSVHLGNNVANAYWTGSQMMYGDGDGNILDDLTLSFDVIGHELTHGVTQYTAGLIYNNASGALNEAWSDIIGVTAKAYRDNTTVVDWNLAEESYTPNTPGDAMRYMKNPTADNYSKDWYPERIPFTSNPNNGNDYGGVHGNSGIANLAFALLVDGGSHPRGKSPAQVPGIGVLKAEQIFYRALTTYMNQSTNFSGARTATAQAAQDLYGSAEKTAVETAWCAVGVGSCPTGNTDPIALQNGVAQGGITGGEKSNHYFTLNVPTGASNLNFATTGGTGDADLYVKYGSQASLTDYDCNSETSTSNESCSISNIQAGTYHVTVHAWNAINNVSLTGSYSTSGGGLQPISEQETNISVGAQAWTRYWYDLPAGYSSMTVAISGGTGDVDMYVRFGSQSTLNNYDCRPWKNGNSESCTFNNPASGRWHLDLYGYSAASGVTLTLQANP</sequence>
<comment type="caution">
    <text evidence="16">The sequence shown here is derived from an EMBL/GenBank/DDBJ whole genome shotgun (WGS) entry which is preliminary data.</text>
</comment>
<dbReference type="PANTHER" id="PTHR33794">
    <property type="entry name" value="BACILLOLYSIN"/>
    <property type="match status" value="1"/>
</dbReference>
<evidence type="ECO:0000256" key="10">
    <source>
        <dbReference type="SAM" id="MobiDB-lite"/>
    </source>
</evidence>
<dbReference type="Gene3D" id="1.10.390.10">
    <property type="entry name" value="Neutral Protease Domain 2"/>
    <property type="match status" value="1"/>
</dbReference>
<comment type="similarity">
    <text evidence="1">Belongs to the peptidase M4 family.</text>
</comment>
<feature type="signal peptide" evidence="11">
    <location>
        <begin position="1"/>
        <end position="24"/>
    </location>
</feature>
<dbReference type="CDD" id="cd09597">
    <property type="entry name" value="M4_TLP"/>
    <property type="match status" value="1"/>
</dbReference>
<dbReference type="RefSeq" id="WP_189767916.1">
    <property type="nucleotide sequence ID" value="NZ_BNCK01000002.1"/>
</dbReference>
<dbReference type="GO" id="GO:0006508">
    <property type="term" value="P:proteolysis"/>
    <property type="evidence" value="ECO:0007669"/>
    <property type="project" value="UniProtKB-KW"/>
</dbReference>
<dbReference type="SUPFAM" id="SSF55486">
    <property type="entry name" value="Metalloproteases ('zincins'), catalytic domain"/>
    <property type="match status" value="1"/>
</dbReference>
<feature type="domain" description="Peptidase C-terminal archaeal/bacterial" evidence="14">
    <location>
        <begin position="552"/>
        <end position="620"/>
    </location>
</feature>
<feature type="active site" evidence="9">
    <location>
        <position position="340"/>
    </location>
</feature>
<evidence type="ECO:0000259" key="15">
    <source>
        <dbReference type="Pfam" id="PF07504"/>
    </source>
</evidence>
<dbReference type="PANTHER" id="PTHR33794:SF1">
    <property type="entry name" value="BACILLOLYSIN"/>
    <property type="match status" value="1"/>
</dbReference>
<keyword evidence="7" id="KW-0482">Metalloprotease</keyword>
<evidence type="ECO:0000313" key="16">
    <source>
        <dbReference type="EMBL" id="GHF84609.1"/>
    </source>
</evidence>
<evidence type="ECO:0000256" key="5">
    <source>
        <dbReference type="ARBA" id="ARBA00022801"/>
    </source>
</evidence>
<keyword evidence="5" id="KW-0378">Hydrolase</keyword>
<keyword evidence="8" id="KW-0865">Zymogen</keyword>
<dbReference type="Gene3D" id="3.10.450.490">
    <property type="match status" value="1"/>
</dbReference>
<feature type="region of interest" description="Disordered" evidence="10">
    <location>
        <begin position="143"/>
        <end position="165"/>
    </location>
</feature>
<dbReference type="InterPro" id="IPR007280">
    <property type="entry name" value="Peptidase_C_arc/bac"/>
</dbReference>
<keyword evidence="2" id="KW-0645">Protease</keyword>
<dbReference type="AlphaFoldDB" id="A0A919EHQ1"/>
<dbReference type="Pfam" id="PF07504">
    <property type="entry name" value="FTP"/>
    <property type="match status" value="1"/>
</dbReference>
<feature type="chain" id="PRO_5037550393" evidence="11">
    <location>
        <begin position="25"/>
        <end position="742"/>
    </location>
</feature>
<dbReference type="Proteomes" id="UP000623842">
    <property type="component" value="Unassembled WGS sequence"/>
</dbReference>
<evidence type="ECO:0000259" key="13">
    <source>
        <dbReference type="Pfam" id="PF02868"/>
    </source>
</evidence>
<protein>
    <submittedName>
        <fullName evidence="16">Uncharacterized protein</fullName>
    </submittedName>
</protein>
<reference evidence="16" key="2">
    <citation type="submission" date="2020-09" db="EMBL/GenBank/DDBJ databases">
        <authorList>
            <person name="Sun Q."/>
            <person name="Kim S."/>
        </authorList>
    </citation>
    <scope>NUCLEOTIDE SEQUENCE</scope>
    <source>
        <strain evidence="16">KCTC 42731</strain>
    </source>
</reference>
<organism evidence="16 17">
    <name type="scientific">Thalassotalea marina</name>
    <dbReference type="NCBI Taxonomy" id="1673741"/>
    <lineage>
        <taxon>Bacteria</taxon>
        <taxon>Pseudomonadati</taxon>
        <taxon>Pseudomonadota</taxon>
        <taxon>Gammaproteobacteria</taxon>
        <taxon>Alteromonadales</taxon>
        <taxon>Colwelliaceae</taxon>
        <taxon>Thalassotalea</taxon>
    </lineage>
</organism>
<evidence type="ECO:0000256" key="1">
    <source>
        <dbReference type="ARBA" id="ARBA00009388"/>
    </source>
</evidence>
<evidence type="ECO:0000259" key="14">
    <source>
        <dbReference type="Pfam" id="PF04151"/>
    </source>
</evidence>
<dbReference type="Pfam" id="PF02868">
    <property type="entry name" value="Peptidase_M4_C"/>
    <property type="match status" value="1"/>
</dbReference>
<dbReference type="InterPro" id="IPR001570">
    <property type="entry name" value="Peptidase_M4_C_domain"/>
</dbReference>
<keyword evidence="6" id="KW-0862">Zinc</keyword>